<dbReference type="Pfam" id="PF01569">
    <property type="entry name" value="PAP2"/>
    <property type="match status" value="1"/>
</dbReference>
<proteinExistence type="predicted"/>
<gene>
    <name evidence="1" type="primary">bcrC_2</name>
    <name evidence="1" type="ORF">VDLFYP95_01390</name>
</gene>
<evidence type="ECO:0000313" key="1">
    <source>
        <dbReference type="EMBL" id="VYU05379.1"/>
    </source>
</evidence>
<dbReference type="RefSeq" id="WP_024066868.1">
    <property type="nucleotide sequence ID" value="NZ_CACRUF010000028.1"/>
</dbReference>
<organism evidence="1">
    <name type="scientific">Veillonella dispar</name>
    <dbReference type="NCBI Taxonomy" id="39778"/>
    <lineage>
        <taxon>Bacteria</taxon>
        <taxon>Bacillati</taxon>
        <taxon>Bacillota</taxon>
        <taxon>Negativicutes</taxon>
        <taxon>Veillonellales</taxon>
        <taxon>Veillonellaceae</taxon>
        <taxon>Veillonella</taxon>
    </lineage>
</organism>
<dbReference type="Gene3D" id="1.20.144.10">
    <property type="entry name" value="Phosphatidic acid phosphatase type 2/haloperoxidase"/>
    <property type="match status" value="1"/>
</dbReference>
<dbReference type="PANTHER" id="PTHR14969:SF58">
    <property type="entry name" value="UNDECAPRENYL-DIPHOSPHATASE BCRC"/>
    <property type="match status" value="1"/>
</dbReference>
<dbReference type="EC" id="3.6.1.27" evidence="1"/>
<dbReference type="SUPFAM" id="SSF48317">
    <property type="entry name" value="Acid phosphatase/Vanadium-dependent haloperoxidase"/>
    <property type="match status" value="1"/>
</dbReference>
<keyword evidence="1" id="KW-0378">Hydrolase</keyword>
<dbReference type="SMART" id="SM00014">
    <property type="entry name" value="acidPPc"/>
    <property type="match status" value="1"/>
</dbReference>
<reference evidence="1" key="1">
    <citation type="submission" date="2019-11" db="EMBL/GenBank/DDBJ databases">
        <authorList>
            <person name="Feng L."/>
        </authorList>
    </citation>
    <scope>NUCLEOTIDE SEQUENCE</scope>
    <source>
        <strain evidence="1">VdisparLFYP95</strain>
    </source>
</reference>
<dbReference type="PANTHER" id="PTHR14969">
    <property type="entry name" value="SPHINGOSINE-1-PHOSPHATE PHOSPHOHYDROLASE"/>
    <property type="match status" value="1"/>
</dbReference>
<sequence>MNYEIFQLINNLAGTYTWLDTSMIYIVKYLSIVFALLLILLSGLGLYFKDKRLIKTCIHTITFLGITMIVHSIIGFIVQEPRPFVTHTVNLLIPHVADPSFPSTHAMAMTAISLPILAVYKRLGSILLSGTILTGFAKVFVGHHYPLDVIMGILITYLLFKVYQNYLSSKIDTLLNHPKYNIFRLLINTKQSLYFIKKANQPLSKQFSMKG</sequence>
<accession>A0A6N3BRZ2</accession>
<dbReference type="OrthoDB" id="9789113at2"/>
<name>A0A6N3BRZ2_9FIRM</name>
<protein>
    <submittedName>
        <fullName evidence="1">Undecaprenyl-diphosphatase BcrC</fullName>
        <ecNumber evidence="1">3.6.1.27</ecNumber>
    </submittedName>
</protein>
<dbReference type="InterPro" id="IPR036938">
    <property type="entry name" value="PAP2/HPO_sf"/>
</dbReference>
<dbReference type="InterPro" id="IPR000326">
    <property type="entry name" value="PAP2/HPO"/>
</dbReference>
<dbReference type="GO" id="GO:0050380">
    <property type="term" value="F:undecaprenyl-diphosphatase activity"/>
    <property type="evidence" value="ECO:0007669"/>
    <property type="project" value="UniProtKB-EC"/>
</dbReference>
<dbReference type="AlphaFoldDB" id="A0A6N3BRZ2"/>
<dbReference type="EMBL" id="CACRUF010000028">
    <property type="protein sequence ID" value="VYU05379.1"/>
    <property type="molecule type" value="Genomic_DNA"/>
</dbReference>